<evidence type="ECO:0000313" key="5">
    <source>
        <dbReference type="Proteomes" id="UP001201449"/>
    </source>
</evidence>
<proteinExistence type="inferred from homology"/>
<dbReference type="InterPro" id="IPR002220">
    <property type="entry name" value="DapA-like"/>
</dbReference>
<dbReference type="SMART" id="SM01130">
    <property type="entry name" value="DHDPS"/>
    <property type="match status" value="1"/>
</dbReference>
<dbReference type="Pfam" id="PF00701">
    <property type="entry name" value="DHDPS"/>
    <property type="match status" value="1"/>
</dbReference>
<dbReference type="Gene3D" id="3.20.20.70">
    <property type="entry name" value="Aldolase class I"/>
    <property type="match status" value="1"/>
</dbReference>
<dbReference type="EMBL" id="JAKEVZ010000003">
    <property type="protein sequence ID" value="MCF1750589.1"/>
    <property type="molecule type" value="Genomic_DNA"/>
</dbReference>
<dbReference type="PIRSF" id="PIRSF001365">
    <property type="entry name" value="DHDPS"/>
    <property type="match status" value="1"/>
</dbReference>
<organism evidence="4 5">
    <name type="scientific">Mariniradius sediminis</name>
    <dbReference type="NCBI Taxonomy" id="2909237"/>
    <lineage>
        <taxon>Bacteria</taxon>
        <taxon>Pseudomonadati</taxon>
        <taxon>Bacteroidota</taxon>
        <taxon>Cytophagia</taxon>
        <taxon>Cytophagales</taxon>
        <taxon>Cyclobacteriaceae</taxon>
        <taxon>Mariniradius</taxon>
    </lineage>
</organism>
<protein>
    <submittedName>
        <fullName evidence="4">Dihydrodipicolinate synthase family protein</fullName>
    </submittedName>
</protein>
<dbReference type="PANTHER" id="PTHR42849">
    <property type="entry name" value="N-ACETYLNEURAMINATE LYASE"/>
    <property type="match status" value="1"/>
</dbReference>
<dbReference type="PRINTS" id="PR00146">
    <property type="entry name" value="DHPICSNTHASE"/>
</dbReference>
<evidence type="ECO:0000256" key="3">
    <source>
        <dbReference type="PIRNR" id="PIRNR001365"/>
    </source>
</evidence>
<dbReference type="SUPFAM" id="SSF51569">
    <property type="entry name" value="Aldolase"/>
    <property type="match status" value="1"/>
</dbReference>
<dbReference type="CDD" id="cd00408">
    <property type="entry name" value="DHDPS-like"/>
    <property type="match status" value="1"/>
</dbReference>
<gene>
    <name evidence="4" type="ORF">L0U89_05850</name>
</gene>
<keyword evidence="1 3" id="KW-0456">Lyase</keyword>
<comment type="caution">
    <text evidence="4">The sequence shown here is derived from an EMBL/GenBank/DDBJ whole genome shotgun (WGS) entry which is preliminary data.</text>
</comment>
<sequence>MEINEMRLEGIIVPMATPLLSHVEIDKKGTERLVHHMMDGGVQGIFILGTTGEATSLKPSTKKDLIEITCTEAAGHTAVLVGVTHSCFDISLKLARQAKENGATAIVAAPPYFYPLDQEDLYKYFIKLADQSPLPVFLYNFPAMTKCNLEMDTVMKLAKHSNIIGIKDSSGNGVYFQKLMYVKREFPNFSVMMGPDELMSQVVMAGADGGMNAGGNIFPKLYVKLYEAAKKGFVERVNQMQPLVQEISQRIFAVHPKHSGYIAGIKESLYHFQVCEPHLAPPLSPADALAREIIRRNLEQINLKIKQVLA</sequence>
<dbReference type="InterPro" id="IPR013785">
    <property type="entry name" value="Aldolase_TIM"/>
</dbReference>
<keyword evidence="2" id="KW-0704">Schiff base</keyword>
<dbReference type="PROSITE" id="PS00666">
    <property type="entry name" value="DHDPS_2"/>
    <property type="match status" value="1"/>
</dbReference>
<name>A0ABS9BTA1_9BACT</name>
<evidence type="ECO:0000256" key="2">
    <source>
        <dbReference type="ARBA" id="ARBA00023270"/>
    </source>
</evidence>
<keyword evidence="5" id="KW-1185">Reference proteome</keyword>
<comment type="similarity">
    <text evidence="3">Belongs to the DapA family.</text>
</comment>
<dbReference type="InterPro" id="IPR020625">
    <property type="entry name" value="Schiff_base-form_aldolases_AS"/>
</dbReference>
<reference evidence="4 5" key="1">
    <citation type="submission" date="2022-01" db="EMBL/GenBank/DDBJ databases">
        <title>Mariniradius saccharolyticus sp. nov., isolated from sediment of a river.</title>
        <authorList>
            <person name="Liu H."/>
        </authorList>
    </citation>
    <scope>NUCLEOTIDE SEQUENCE [LARGE SCALE GENOMIC DNA]</scope>
    <source>
        <strain evidence="4 5">RY-2</strain>
    </source>
</reference>
<evidence type="ECO:0000313" key="4">
    <source>
        <dbReference type="EMBL" id="MCF1750589.1"/>
    </source>
</evidence>
<dbReference type="RefSeq" id="WP_234860673.1">
    <property type="nucleotide sequence ID" value="NZ_JAKEVZ010000003.1"/>
</dbReference>
<dbReference type="PANTHER" id="PTHR42849:SF1">
    <property type="entry name" value="N-ACETYLNEURAMINATE LYASE"/>
    <property type="match status" value="1"/>
</dbReference>
<dbReference type="Proteomes" id="UP001201449">
    <property type="component" value="Unassembled WGS sequence"/>
</dbReference>
<evidence type="ECO:0000256" key="1">
    <source>
        <dbReference type="ARBA" id="ARBA00023239"/>
    </source>
</evidence>
<accession>A0ABS9BTA1</accession>